<dbReference type="PANTHER" id="PTHR12271">
    <property type="entry name" value="POLY A POLYMERASE CID PAP -RELATED"/>
    <property type="match status" value="1"/>
</dbReference>
<comment type="subcellular location">
    <subcellularLocation>
        <location evidence="3">Cytoplasm</location>
    </subcellularLocation>
</comment>
<dbReference type="Pfam" id="PF22600">
    <property type="entry name" value="MTPAP-like_central"/>
    <property type="match status" value="1"/>
</dbReference>
<feature type="compositionally biased region" description="Low complexity" evidence="11">
    <location>
        <begin position="586"/>
        <end position="598"/>
    </location>
</feature>
<feature type="compositionally biased region" description="Basic and acidic residues" evidence="11">
    <location>
        <begin position="567"/>
        <end position="583"/>
    </location>
</feature>
<evidence type="ECO:0000256" key="11">
    <source>
        <dbReference type="SAM" id="MobiDB-lite"/>
    </source>
</evidence>
<evidence type="ECO:0000256" key="6">
    <source>
        <dbReference type="ARBA" id="ARBA00022490"/>
    </source>
</evidence>
<evidence type="ECO:0000256" key="5">
    <source>
        <dbReference type="ARBA" id="ARBA00012472"/>
    </source>
</evidence>
<evidence type="ECO:0000313" key="15">
    <source>
        <dbReference type="Proteomes" id="UP000822688"/>
    </source>
</evidence>
<dbReference type="GO" id="GO:0031123">
    <property type="term" value="P:RNA 3'-end processing"/>
    <property type="evidence" value="ECO:0007669"/>
    <property type="project" value="TreeGrafter"/>
</dbReference>
<accession>A0A8T0GQY4</accession>
<feature type="compositionally biased region" description="Polar residues" evidence="11">
    <location>
        <begin position="277"/>
        <end position="286"/>
    </location>
</feature>
<gene>
    <name evidence="14" type="ORF">KC19_9G018300</name>
</gene>
<keyword evidence="6" id="KW-0963">Cytoplasm</keyword>
<dbReference type="EMBL" id="CM026430">
    <property type="protein sequence ID" value="KAG0560845.1"/>
    <property type="molecule type" value="Genomic_DNA"/>
</dbReference>
<dbReference type="GO" id="GO:0005737">
    <property type="term" value="C:cytoplasm"/>
    <property type="evidence" value="ECO:0007669"/>
    <property type="project" value="UniProtKB-SubCell"/>
</dbReference>
<name>A0A8T0GQY4_CERPU</name>
<comment type="cofactor">
    <cofactor evidence="2">
        <name>Mg(2+)</name>
        <dbReference type="ChEBI" id="CHEBI:18420"/>
    </cofactor>
</comment>
<dbReference type="InterPro" id="IPR054708">
    <property type="entry name" value="MTPAP-like_central"/>
</dbReference>
<comment type="catalytic activity">
    <reaction evidence="10">
        <text>RNA(n) + UTP = RNA(n)-3'-uridine ribonucleotide + diphosphate</text>
        <dbReference type="Rhea" id="RHEA:14785"/>
        <dbReference type="Rhea" id="RHEA-COMP:14527"/>
        <dbReference type="Rhea" id="RHEA-COMP:17348"/>
        <dbReference type="ChEBI" id="CHEBI:33019"/>
        <dbReference type="ChEBI" id="CHEBI:46398"/>
        <dbReference type="ChEBI" id="CHEBI:140395"/>
        <dbReference type="ChEBI" id="CHEBI:173116"/>
        <dbReference type="EC" id="2.7.7.52"/>
    </reaction>
</comment>
<evidence type="ECO:0000256" key="3">
    <source>
        <dbReference type="ARBA" id="ARBA00004496"/>
    </source>
</evidence>
<comment type="cofactor">
    <cofactor evidence="1">
        <name>Mn(2+)</name>
        <dbReference type="ChEBI" id="CHEBI:29035"/>
    </cofactor>
</comment>
<feature type="compositionally biased region" description="Low complexity" evidence="11">
    <location>
        <begin position="647"/>
        <end position="663"/>
    </location>
</feature>
<evidence type="ECO:0000256" key="8">
    <source>
        <dbReference type="ARBA" id="ARBA00022723"/>
    </source>
</evidence>
<keyword evidence="8" id="KW-0479">Metal-binding</keyword>
<dbReference type="GO" id="GO:0050265">
    <property type="term" value="F:RNA uridylyltransferase activity"/>
    <property type="evidence" value="ECO:0007669"/>
    <property type="project" value="UniProtKB-EC"/>
</dbReference>
<keyword evidence="7" id="KW-0808">Transferase</keyword>
<comment type="similarity">
    <text evidence="4">Belongs to the DNA polymerase type-B-like family.</text>
</comment>
<dbReference type="GO" id="GO:0046872">
    <property type="term" value="F:metal ion binding"/>
    <property type="evidence" value="ECO:0007669"/>
    <property type="project" value="UniProtKB-KW"/>
</dbReference>
<dbReference type="CDD" id="cd05402">
    <property type="entry name" value="NT_PAP_TUTase"/>
    <property type="match status" value="1"/>
</dbReference>
<evidence type="ECO:0000256" key="4">
    <source>
        <dbReference type="ARBA" id="ARBA00008593"/>
    </source>
</evidence>
<sequence length="1145" mass="124983">MNPSPPYQVAPSFASPSAAAGNLGVIGESSARHHGMEPKGEFLLQLLQGGGVGSGASGRRLPQQKANGEPSILEEFPHGVAAEEVSSAWQHRDPAVAALGPSHSYHGGEMPSQLLQPNQLFMPPQYGGGGVWTPQHQHQQQQQQQQQQQHQFFSPSHDPRGFGPLHARGPHQLLGNQFPPYPPPPSAQLTEPPAWRSENSMLDFSRRSEASWLPPPHARQGVGDGAIARAWSGPIQGNMMKSPLPPPLPPPPIPSQQQFVGSGAELMQLLLGGGSQNTGPQSSGKTTPGGVGNPGFPEELFGEGLIGGIQVDNVLPRAQVHGPIGPPKRNEAAPQPEQSSAGGEDLLGRFWATASSLANGSPEPSKKGKPNLSAQEEQLRKLSLGGGKEGPGSPFEGSKPHPQRTYGFSPDQSKPKVGKPPGFFGERDQNSGVSSTVKALNRFSDFPGVAKGSVNWEKGTADVKQEIAGRASDDRGFHQMPQSSSRFVGAGRSREDGYQSSPKTSGQIREDPTNLSSADFSGNEMSTSRELGRIGGRGVGRRGGSGRAEMGRSGGRMSGGQWVAVNEKQRERDGEREGVDALADRGVSSSGDGSSYSSPQTGKPGASGKDDSPNGSGGKSKEDIKRRRGQIQEWRMKQASPPHSKGSEPGSGTGSSSQQDGYSEGILPLASQVDRPGLPSNMVRHSMPGSATDESKQQLQYQMDEGVRPGGRERAGSYVMENGRLVWEDGVGAEEEEDLMRELNFSGYAKLIDDTEHFSTTPPNVQILRHATRPTSEETELEGRHENLRDSREVRRLQQRPNVPTSLLTKGDVQRLDLETFNPQLISIYKSLIPSQEEVQKQRKFLTHLDRLVTRDWGGAKLFLFGSCANDFGVCNSDIDVCLSVDDEHSSKAELVMRMAGILRSDDMQNVQALTHARVPIVKFTDPDTGINCDICVNNMLAVVNSKLLHDYSQVDPRLRQLAFLVKHWAKQRQVNETYRGTLSSYAYVLMCIHFLQQRRPAILPCLQKMQPTYEVTVGKIKCAYFDKVNTLKNFGTGNKESIAELLTCFFEYWASFHDYNHAVISVRTGSFLSKDEKDWTRRIGNERHLICIEDPFEITHDLGRVVDRHSIRVLRDEFKRAARILRQGPNPAVALFEPFIREKV</sequence>
<dbReference type="Gene3D" id="3.30.460.10">
    <property type="entry name" value="Beta Polymerase, domain 2"/>
    <property type="match status" value="1"/>
</dbReference>
<dbReference type="OrthoDB" id="407432at2759"/>
<dbReference type="FunFam" id="1.10.1410.10:FF:000018">
    <property type="entry name" value="Terminal uridylyltransferase cid1"/>
    <property type="match status" value="1"/>
</dbReference>
<dbReference type="GO" id="GO:0010628">
    <property type="term" value="P:positive regulation of gene expression"/>
    <property type="evidence" value="ECO:0007669"/>
    <property type="project" value="UniProtKB-ARBA"/>
</dbReference>
<evidence type="ECO:0000259" key="13">
    <source>
        <dbReference type="Pfam" id="PF22600"/>
    </source>
</evidence>
<dbReference type="PANTHER" id="PTHR12271:SF40">
    <property type="entry name" value="POLY(A) RNA POLYMERASE GLD2"/>
    <property type="match status" value="1"/>
</dbReference>
<dbReference type="FunFam" id="3.30.460.10:FF:000067">
    <property type="entry name" value="Terminal uridylyltransferase cid1"/>
    <property type="match status" value="1"/>
</dbReference>
<feature type="compositionally biased region" description="Polar residues" evidence="11">
    <location>
        <begin position="498"/>
        <end position="529"/>
    </location>
</feature>
<keyword evidence="9" id="KW-0460">Magnesium</keyword>
<dbReference type="SUPFAM" id="SSF81301">
    <property type="entry name" value="Nucleotidyltransferase"/>
    <property type="match status" value="1"/>
</dbReference>
<evidence type="ECO:0000313" key="14">
    <source>
        <dbReference type="EMBL" id="KAG0560845.1"/>
    </source>
</evidence>
<feature type="region of interest" description="Disordered" evidence="11">
    <location>
        <begin position="271"/>
        <end position="298"/>
    </location>
</feature>
<evidence type="ECO:0000259" key="12">
    <source>
        <dbReference type="Pfam" id="PF03828"/>
    </source>
</evidence>
<dbReference type="SUPFAM" id="SSF81631">
    <property type="entry name" value="PAP/OAS1 substrate-binding domain"/>
    <property type="match status" value="1"/>
</dbReference>
<feature type="region of interest" description="Disordered" evidence="11">
    <location>
        <begin position="318"/>
        <end position="435"/>
    </location>
</feature>
<feature type="domain" description="PAP-associated" evidence="12">
    <location>
        <begin position="1042"/>
        <end position="1101"/>
    </location>
</feature>
<evidence type="ECO:0000256" key="9">
    <source>
        <dbReference type="ARBA" id="ARBA00022842"/>
    </source>
</evidence>
<dbReference type="AlphaFoldDB" id="A0A8T0GQY4"/>
<feature type="region of interest" description="Disordered" evidence="11">
    <location>
        <begin position="470"/>
        <end position="665"/>
    </location>
</feature>
<evidence type="ECO:0000256" key="10">
    <source>
        <dbReference type="ARBA" id="ARBA00049105"/>
    </source>
</evidence>
<dbReference type="Gene3D" id="1.10.1410.10">
    <property type="match status" value="1"/>
</dbReference>
<feature type="compositionally biased region" description="Gly residues" evidence="11">
    <location>
        <begin position="533"/>
        <end position="558"/>
    </location>
</feature>
<organism evidence="14 15">
    <name type="scientific">Ceratodon purpureus</name>
    <name type="common">Fire moss</name>
    <name type="synonym">Dicranum purpureum</name>
    <dbReference type="NCBI Taxonomy" id="3225"/>
    <lineage>
        <taxon>Eukaryota</taxon>
        <taxon>Viridiplantae</taxon>
        <taxon>Streptophyta</taxon>
        <taxon>Embryophyta</taxon>
        <taxon>Bryophyta</taxon>
        <taxon>Bryophytina</taxon>
        <taxon>Bryopsida</taxon>
        <taxon>Dicranidae</taxon>
        <taxon>Pseudoditrichales</taxon>
        <taxon>Ditrichaceae</taxon>
        <taxon>Ceratodon</taxon>
    </lineage>
</organism>
<dbReference type="EC" id="2.7.7.52" evidence="5"/>
<comment type="caution">
    <text evidence="14">The sequence shown here is derived from an EMBL/GenBank/DDBJ whole genome shotgun (WGS) entry which is preliminary data.</text>
</comment>
<dbReference type="Pfam" id="PF03828">
    <property type="entry name" value="PAP_assoc"/>
    <property type="match status" value="1"/>
</dbReference>
<protein>
    <recommendedName>
        <fullName evidence="5">RNA uridylyltransferase</fullName>
        <ecNumber evidence="5">2.7.7.52</ecNumber>
    </recommendedName>
</protein>
<keyword evidence="15" id="KW-1185">Reference proteome</keyword>
<dbReference type="Proteomes" id="UP000822688">
    <property type="component" value="Chromosome 9"/>
</dbReference>
<evidence type="ECO:0000256" key="7">
    <source>
        <dbReference type="ARBA" id="ARBA00022679"/>
    </source>
</evidence>
<dbReference type="InterPro" id="IPR002058">
    <property type="entry name" value="PAP_assoc"/>
</dbReference>
<evidence type="ECO:0000256" key="1">
    <source>
        <dbReference type="ARBA" id="ARBA00001936"/>
    </source>
</evidence>
<feature type="domain" description="Poly(A) RNA polymerase mitochondrial-like central palm" evidence="13">
    <location>
        <begin position="823"/>
        <end position="954"/>
    </location>
</feature>
<evidence type="ECO:0000256" key="2">
    <source>
        <dbReference type="ARBA" id="ARBA00001946"/>
    </source>
</evidence>
<dbReference type="GO" id="GO:0000956">
    <property type="term" value="P:nuclear-transcribed mRNA catabolic process"/>
    <property type="evidence" value="ECO:0007669"/>
    <property type="project" value="UniProtKB-ARBA"/>
</dbReference>
<feature type="compositionally biased region" description="Low complexity" evidence="11">
    <location>
        <begin position="135"/>
        <end position="151"/>
    </location>
</feature>
<reference evidence="14" key="1">
    <citation type="submission" date="2020-06" db="EMBL/GenBank/DDBJ databases">
        <title>WGS assembly of Ceratodon purpureus strain R40.</title>
        <authorList>
            <person name="Carey S.B."/>
            <person name="Jenkins J."/>
            <person name="Shu S."/>
            <person name="Lovell J.T."/>
            <person name="Sreedasyam A."/>
            <person name="Maumus F."/>
            <person name="Tiley G.P."/>
            <person name="Fernandez-Pozo N."/>
            <person name="Barry K."/>
            <person name="Chen C."/>
            <person name="Wang M."/>
            <person name="Lipzen A."/>
            <person name="Daum C."/>
            <person name="Saski C.A."/>
            <person name="Payton A.C."/>
            <person name="Mcbreen J.C."/>
            <person name="Conrad R.E."/>
            <person name="Kollar L.M."/>
            <person name="Olsson S."/>
            <person name="Huttunen S."/>
            <person name="Landis J.B."/>
            <person name="Wickett N.J."/>
            <person name="Johnson M.G."/>
            <person name="Rensing S.A."/>
            <person name="Grimwood J."/>
            <person name="Schmutz J."/>
            <person name="Mcdaniel S.F."/>
        </authorList>
    </citation>
    <scope>NUCLEOTIDE SEQUENCE</scope>
    <source>
        <strain evidence="14">R40</strain>
    </source>
</reference>
<dbReference type="InterPro" id="IPR043519">
    <property type="entry name" value="NT_sf"/>
</dbReference>
<feature type="region of interest" description="Disordered" evidence="11">
    <location>
        <begin position="48"/>
        <end position="71"/>
    </location>
</feature>
<feature type="region of interest" description="Disordered" evidence="11">
    <location>
        <begin position="107"/>
        <end position="193"/>
    </location>
</feature>
<proteinExistence type="inferred from homology"/>
<dbReference type="GO" id="GO:0061157">
    <property type="term" value="P:mRNA destabilization"/>
    <property type="evidence" value="ECO:0007669"/>
    <property type="project" value="UniProtKB-ARBA"/>
</dbReference>